<keyword evidence="1" id="KW-0472">Membrane</keyword>
<evidence type="ECO:0000313" key="4">
    <source>
        <dbReference type="Proteomes" id="UP000051297"/>
    </source>
</evidence>
<evidence type="ECO:0000256" key="1">
    <source>
        <dbReference type="SAM" id="Phobius"/>
    </source>
</evidence>
<proteinExistence type="predicted"/>
<organism evidence="3 4">
    <name type="scientific">candidate division WWE3 bacterium CSP1-7</name>
    <dbReference type="NCBI Taxonomy" id="1576480"/>
    <lineage>
        <taxon>Bacteria</taxon>
        <taxon>Katanobacteria</taxon>
    </lineage>
</organism>
<dbReference type="Pfam" id="PF07811">
    <property type="entry name" value="TadE"/>
    <property type="match status" value="1"/>
</dbReference>
<comment type="caution">
    <text evidence="3">The sequence shown here is derived from an EMBL/GenBank/DDBJ whole genome shotgun (WGS) entry which is preliminary data.</text>
</comment>
<evidence type="ECO:0000259" key="2">
    <source>
        <dbReference type="Pfam" id="PF07811"/>
    </source>
</evidence>
<evidence type="ECO:0000313" key="3">
    <source>
        <dbReference type="EMBL" id="KRT67231.1"/>
    </source>
</evidence>
<keyword evidence="1" id="KW-0812">Transmembrane</keyword>
<gene>
    <name evidence="3" type="ORF">XU08_C0006G0018</name>
</gene>
<dbReference type="EMBL" id="LDXK01000006">
    <property type="protein sequence ID" value="KRT67231.1"/>
    <property type="molecule type" value="Genomic_DNA"/>
</dbReference>
<dbReference type="InterPro" id="IPR012495">
    <property type="entry name" value="TadE-like_dom"/>
</dbReference>
<sequence length="138" mass="15087">MVKKREQGQGLVEFALILPLLVMLVLGIFETGMLFSDLVQANASAHNAVHAAAVHIVDGSGKSCYDRAMESLGEPAFLLAEGSIFTIEPCSDNPYWVGPMGAQVVGTWEFVIDPIDPIFHDNFGFPVTVNMQFRGNFR</sequence>
<feature type="domain" description="TadE-like" evidence="2">
    <location>
        <begin position="8"/>
        <end position="53"/>
    </location>
</feature>
<dbReference type="Proteomes" id="UP000051297">
    <property type="component" value="Unassembled WGS sequence"/>
</dbReference>
<protein>
    <submittedName>
        <fullName evidence="3">TadE family protein</fullName>
    </submittedName>
</protein>
<dbReference type="AlphaFoldDB" id="A0A0T5ZWT3"/>
<name>A0A0T5ZWT3_UNCKA</name>
<reference evidence="3 4" key="1">
    <citation type="submission" date="2015-05" db="EMBL/GenBank/DDBJ databases">
        <title>Critical biogeochemical functions in the subsurface are associated with bacteria from new phyla and little studied lineages.</title>
        <authorList>
            <person name="Hug L.A."/>
            <person name="Thomas B.C."/>
            <person name="Sharon I."/>
            <person name="Brown C.T."/>
            <person name="Sharma R."/>
            <person name="Hettich R.L."/>
            <person name="Wilkins M.J."/>
            <person name="Williams K.H."/>
            <person name="Singh A."/>
            <person name="Banfield J.F."/>
        </authorList>
    </citation>
    <scope>NUCLEOTIDE SEQUENCE [LARGE SCALE GENOMIC DNA]</scope>
    <source>
        <strain evidence="3">CSP1-7</strain>
    </source>
</reference>
<feature type="transmembrane region" description="Helical" evidence="1">
    <location>
        <begin position="12"/>
        <end position="35"/>
    </location>
</feature>
<dbReference type="STRING" id="1576480.XU08_C0006G0018"/>
<accession>A0A0T5ZWT3</accession>
<keyword evidence="1" id="KW-1133">Transmembrane helix</keyword>